<evidence type="ECO:0000256" key="3">
    <source>
        <dbReference type="ARBA" id="ARBA00022574"/>
    </source>
</evidence>
<reference evidence="10 11" key="1">
    <citation type="journal article" date="2018" name="Mol. Biol. Evol.">
        <title>Broad Genomic Sampling Reveals a Smut Pathogenic Ancestry of the Fungal Clade Ustilaginomycotina.</title>
        <authorList>
            <person name="Kijpornyongpan T."/>
            <person name="Mondo S.J."/>
            <person name="Barry K."/>
            <person name="Sandor L."/>
            <person name="Lee J."/>
            <person name="Lipzen A."/>
            <person name="Pangilinan J."/>
            <person name="LaButti K."/>
            <person name="Hainaut M."/>
            <person name="Henrissat B."/>
            <person name="Grigoriev I.V."/>
            <person name="Spatafora J.W."/>
            <person name="Aime M.C."/>
        </authorList>
    </citation>
    <scope>NUCLEOTIDE SEQUENCE [LARGE SCALE GENOMIC DNA]</scope>
    <source>
        <strain evidence="10 11">MCA 4186</strain>
    </source>
</reference>
<keyword evidence="3 7" id="KW-0853">WD repeat</keyword>
<evidence type="ECO:0000256" key="7">
    <source>
        <dbReference type="PROSITE-ProRule" id="PRU00221"/>
    </source>
</evidence>
<keyword evidence="4" id="KW-0677">Repeat</keyword>
<feature type="region of interest" description="Disordered" evidence="9">
    <location>
        <begin position="440"/>
        <end position="552"/>
    </location>
</feature>
<evidence type="ECO:0000256" key="2">
    <source>
        <dbReference type="ARBA" id="ARBA00021132"/>
    </source>
</evidence>
<dbReference type="GO" id="GO:0006974">
    <property type="term" value="P:DNA damage response"/>
    <property type="evidence" value="ECO:0007669"/>
    <property type="project" value="UniProtKB-KW"/>
</dbReference>
<keyword evidence="11" id="KW-1185">Reference proteome</keyword>
<dbReference type="GO" id="GO:0005634">
    <property type="term" value="C:nucleus"/>
    <property type="evidence" value="ECO:0007669"/>
    <property type="project" value="TreeGrafter"/>
</dbReference>
<evidence type="ECO:0000256" key="1">
    <source>
        <dbReference type="ARBA" id="ARBA00005434"/>
    </source>
</evidence>
<dbReference type="InterPro" id="IPR015943">
    <property type="entry name" value="WD40/YVTN_repeat-like_dom_sf"/>
</dbReference>
<evidence type="ECO:0000313" key="11">
    <source>
        <dbReference type="Proteomes" id="UP000245946"/>
    </source>
</evidence>
<dbReference type="STRING" id="58919.A0A316ZJS1"/>
<comment type="function">
    <text evidence="8">DNA-binding protein that binds to both single- and double-stranded DNA. Binds preferentially to UV-damaged DNA. May be involved in DNA-metabolic processes.</text>
</comment>
<evidence type="ECO:0000256" key="6">
    <source>
        <dbReference type="ARBA" id="ARBA00023125"/>
    </source>
</evidence>
<dbReference type="GeneID" id="37267987"/>
<dbReference type="SMART" id="SM00320">
    <property type="entry name" value="WD40"/>
    <property type="match status" value="5"/>
</dbReference>
<organism evidence="10 11">
    <name type="scientific">Tilletiopsis washingtonensis</name>
    <dbReference type="NCBI Taxonomy" id="58919"/>
    <lineage>
        <taxon>Eukaryota</taxon>
        <taxon>Fungi</taxon>
        <taxon>Dikarya</taxon>
        <taxon>Basidiomycota</taxon>
        <taxon>Ustilaginomycotina</taxon>
        <taxon>Exobasidiomycetes</taxon>
        <taxon>Entylomatales</taxon>
        <taxon>Entylomatales incertae sedis</taxon>
        <taxon>Tilletiopsis</taxon>
    </lineage>
</organism>
<evidence type="ECO:0000256" key="8">
    <source>
        <dbReference type="RuleBase" id="RU365004"/>
    </source>
</evidence>
<feature type="region of interest" description="Disordered" evidence="9">
    <location>
        <begin position="33"/>
        <end position="114"/>
    </location>
</feature>
<feature type="compositionally biased region" description="Low complexity" evidence="9">
    <location>
        <begin position="473"/>
        <end position="487"/>
    </location>
</feature>
<feature type="compositionally biased region" description="Low complexity" evidence="9">
    <location>
        <begin position="63"/>
        <end position="73"/>
    </location>
</feature>
<dbReference type="InterPro" id="IPR019775">
    <property type="entry name" value="WD40_repeat_CS"/>
</dbReference>
<proteinExistence type="inferred from homology"/>
<keyword evidence="5 8" id="KW-0227">DNA damage</keyword>
<accession>A0A316ZJS1</accession>
<dbReference type="SUPFAM" id="SSF50978">
    <property type="entry name" value="WD40 repeat-like"/>
    <property type="match status" value="1"/>
</dbReference>
<dbReference type="PANTHER" id="PTHR14773">
    <property type="entry name" value="WD REPEAT-CONTAINING PROTEIN 76"/>
    <property type="match status" value="1"/>
</dbReference>
<dbReference type="GO" id="GO:0003677">
    <property type="term" value="F:DNA binding"/>
    <property type="evidence" value="ECO:0007669"/>
    <property type="project" value="UniProtKB-UniRule"/>
</dbReference>
<feature type="repeat" description="WD" evidence="7">
    <location>
        <begin position="407"/>
        <end position="432"/>
    </location>
</feature>
<keyword evidence="6 8" id="KW-0238">DNA-binding</keyword>
<comment type="similarity">
    <text evidence="1 8">Belongs to the WD repeat DDB2/WDR76 family.</text>
</comment>
<evidence type="ECO:0000256" key="9">
    <source>
        <dbReference type="SAM" id="MobiDB-lite"/>
    </source>
</evidence>
<name>A0A316ZJS1_9BASI</name>
<feature type="compositionally biased region" description="Basic and acidic residues" evidence="9">
    <location>
        <begin position="84"/>
        <end position="114"/>
    </location>
</feature>
<dbReference type="InterPro" id="IPR036322">
    <property type="entry name" value="WD40_repeat_dom_sf"/>
</dbReference>
<dbReference type="InterPro" id="IPR050853">
    <property type="entry name" value="WD_repeat_DNA-damage-binding"/>
</dbReference>
<protein>
    <recommendedName>
        <fullName evidence="2 8">DNA damage-binding protein CMR1</fullName>
    </recommendedName>
</protein>
<feature type="compositionally biased region" description="Basic and acidic residues" evidence="9">
    <location>
        <begin position="503"/>
        <end position="517"/>
    </location>
</feature>
<dbReference type="RefSeq" id="XP_025601531.1">
    <property type="nucleotide sequence ID" value="XM_025740441.1"/>
</dbReference>
<dbReference type="PROSITE" id="PS00678">
    <property type="entry name" value="WD_REPEATS_1"/>
    <property type="match status" value="1"/>
</dbReference>
<feature type="compositionally biased region" description="Basic residues" evidence="9">
    <location>
        <begin position="52"/>
        <end position="62"/>
    </location>
</feature>
<dbReference type="AlphaFoldDB" id="A0A316ZJS1"/>
<dbReference type="PANTHER" id="PTHR14773:SF0">
    <property type="entry name" value="WD REPEAT-CONTAINING PROTEIN 76"/>
    <property type="match status" value="1"/>
</dbReference>
<dbReference type="GO" id="GO:2000001">
    <property type="term" value="P:regulation of DNA damage checkpoint"/>
    <property type="evidence" value="ECO:0007669"/>
    <property type="project" value="TreeGrafter"/>
</dbReference>
<evidence type="ECO:0000313" key="10">
    <source>
        <dbReference type="EMBL" id="PWO01253.1"/>
    </source>
</evidence>
<dbReference type="OrthoDB" id="9890280at2759"/>
<evidence type="ECO:0000256" key="4">
    <source>
        <dbReference type="ARBA" id="ARBA00022737"/>
    </source>
</evidence>
<dbReference type="Proteomes" id="UP000245946">
    <property type="component" value="Unassembled WGS sequence"/>
</dbReference>
<dbReference type="PROSITE" id="PS50082">
    <property type="entry name" value="WD_REPEATS_2"/>
    <property type="match status" value="1"/>
</dbReference>
<dbReference type="EMBL" id="KZ819283">
    <property type="protein sequence ID" value="PWO01253.1"/>
    <property type="molecule type" value="Genomic_DNA"/>
</dbReference>
<gene>
    <name evidence="10" type="ORF">FA09DRAFT_303399</name>
</gene>
<dbReference type="Gene3D" id="2.130.10.10">
    <property type="entry name" value="YVTN repeat-like/Quinoprotein amine dehydrogenase"/>
    <property type="match status" value="2"/>
</dbReference>
<dbReference type="Pfam" id="PF00400">
    <property type="entry name" value="WD40"/>
    <property type="match status" value="1"/>
</dbReference>
<evidence type="ECO:0000256" key="5">
    <source>
        <dbReference type="ARBA" id="ARBA00022763"/>
    </source>
</evidence>
<dbReference type="InterPro" id="IPR001680">
    <property type="entry name" value="WD40_rpt"/>
</dbReference>
<sequence length="643" mass="69390">MSSPMDDDDSYERQRLANIAENEALLRELGVAGGLSGRASKQRATTAEKPKKAAVTKKRKAPARAPEPAGPRRVSSRLAGLEADSEKLQRKYEEEAEALREAADAARRAKHEDQSLSQLLGEASTAAEIEGLTAALAADAAETAKATANGDAQPESASLSELRAVLERMELRASSKVVQKRVYSMAVHPRSSEGRGDLVFIGDKEGSIGVWEPLAPKAGGDDDEDAEATIPEGQAWALQAHGRSPVTCLKVDPLAHRTLYSSSYDATVRALDLESGVSSEVWQGSEDVLLSIFEVLPGSGASERNLWVADHRGGLISVDRRMRSVESKRWQVCEKKIGGLSVNVARPHCVAVASLDQHIRLFDTRALAMLPTVDEAPYNARNVDEDDLERAVSQAQIGASKARLACTSVDFSPRGDQLVGVSYDDVVKVWDMHPSWLSREATDGARTRSQRGTPRKASGSSSPAPKIARAKAPRANARASAASATAAETEEEDVKRPGLLRWLSRDKEEQEDKKPLAGEEEAAASAAAVEAEDGDADGPPRPQDVLESPRVIPHNNQTGKWLTLFRARWMRNADVEPHFTIGGMNRHAEIYDSSGVLLRSLYDADNITAVPAVTAMHPREMGRLATGNGSGRCTFWCPPPDSD</sequence>